<dbReference type="Gene3D" id="3.40.50.300">
    <property type="entry name" value="P-loop containing nucleotide triphosphate hydrolases"/>
    <property type="match status" value="1"/>
</dbReference>
<reference evidence="1 2" key="1">
    <citation type="submission" date="2022-01" db="EMBL/GenBank/DDBJ databases">
        <title>Whole genome-based taxonomy of the Shewanellaceae.</title>
        <authorList>
            <person name="Martin-Rodriguez A.J."/>
        </authorList>
    </citation>
    <scope>NUCLEOTIDE SEQUENCE [LARGE SCALE GENOMIC DNA]</scope>
    <source>
        <strain evidence="1 2">DSM 24955</strain>
    </source>
</reference>
<gene>
    <name evidence="1" type="ORF">L2737_03115</name>
</gene>
<sequence>MSKVVIFGNSGSGKSTLAKQLAANKKLAHLDLDTIAWLPVNPPQRMPIADSKTLIDEFLNLNQSWVIEGCYSDLLELVFPQTDEVIFLNLPISACIENAKNRPWEPHKYASKQAQDENLTMLIGWIAQYDSRIDTFSKVAHERLFEQFAGSKTMLTSNR</sequence>
<protein>
    <submittedName>
        <fullName evidence="1">AAA family ATPase</fullName>
    </submittedName>
</protein>
<accession>A0ABT0KKG1</accession>
<dbReference type="SUPFAM" id="SSF52540">
    <property type="entry name" value="P-loop containing nucleoside triphosphate hydrolases"/>
    <property type="match status" value="1"/>
</dbReference>
<dbReference type="PANTHER" id="PTHR37816">
    <property type="entry name" value="YALI0E33011P"/>
    <property type="match status" value="1"/>
</dbReference>
<organism evidence="1 2">
    <name type="scientific">Shewanella electrodiphila</name>
    <dbReference type="NCBI Taxonomy" id="934143"/>
    <lineage>
        <taxon>Bacteria</taxon>
        <taxon>Pseudomonadati</taxon>
        <taxon>Pseudomonadota</taxon>
        <taxon>Gammaproteobacteria</taxon>
        <taxon>Alteromonadales</taxon>
        <taxon>Shewanellaceae</taxon>
        <taxon>Shewanella</taxon>
    </lineage>
</organism>
<evidence type="ECO:0000313" key="1">
    <source>
        <dbReference type="EMBL" id="MCL1044325.1"/>
    </source>
</evidence>
<dbReference type="Proteomes" id="UP001202134">
    <property type="component" value="Unassembled WGS sequence"/>
</dbReference>
<dbReference type="InterPro" id="IPR027417">
    <property type="entry name" value="P-loop_NTPase"/>
</dbReference>
<dbReference type="Pfam" id="PF13238">
    <property type="entry name" value="AAA_18"/>
    <property type="match status" value="1"/>
</dbReference>
<comment type="caution">
    <text evidence="1">The sequence shown here is derived from an EMBL/GenBank/DDBJ whole genome shotgun (WGS) entry which is preliminary data.</text>
</comment>
<dbReference type="PANTHER" id="PTHR37816:SF2">
    <property type="entry name" value="DNA TOPOLOGY MODULATION PROTEIN FLAR-RELATED PROTEIN"/>
    <property type="match status" value="1"/>
</dbReference>
<dbReference type="RefSeq" id="WP_248954745.1">
    <property type="nucleotide sequence ID" value="NZ_JAKIKU010000001.1"/>
</dbReference>
<dbReference type="InterPro" id="IPR052922">
    <property type="entry name" value="Cytidylate_Kinase-2"/>
</dbReference>
<dbReference type="EMBL" id="JAKIKU010000001">
    <property type="protein sequence ID" value="MCL1044325.1"/>
    <property type="molecule type" value="Genomic_DNA"/>
</dbReference>
<name>A0ABT0KKG1_9GAMM</name>
<keyword evidence="2" id="KW-1185">Reference proteome</keyword>
<evidence type="ECO:0000313" key="2">
    <source>
        <dbReference type="Proteomes" id="UP001202134"/>
    </source>
</evidence>
<proteinExistence type="predicted"/>